<name>A0A6A4WAS1_AMPAM</name>
<gene>
    <name evidence="2" type="ORF">FJT64_027357</name>
</gene>
<protein>
    <submittedName>
        <fullName evidence="2">Uncharacterized protein</fullName>
    </submittedName>
</protein>
<keyword evidence="3" id="KW-1185">Reference proteome</keyword>
<keyword evidence="1" id="KW-1133">Transmembrane helix</keyword>
<dbReference type="PANTHER" id="PTHR21106">
    <property type="entry name" value="NADH DEHYDROGENASE [UBIQUINONE] 1 BETA SUBCOMPLEX SUBUNIT 6"/>
    <property type="match status" value="1"/>
</dbReference>
<proteinExistence type="predicted"/>
<feature type="transmembrane region" description="Helical" evidence="1">
    <location>
        <begin position="42"/>
        <end position="61"/>
    </location>
</feature>
<dbReference type="GO" id="GO:0006120">
    <property type="term" value="P:mitochondrial electron transport, NADH to ubiquinone"/>
    <property type="evidence" value="ECO:0007669"/>
    <property type="project" value="InterPro"/>
</dbReference>
<dbReference type="InterPro" id="IPR019174">
    <property type="entry name" value="NADH_DH_b-subcmplx_su6"/>
</dbReference>
<dbReference type="PANTHER" id="PTHR21106:SF2">
    <property type="entry name" value="NADH DEHYDROGENASE [UBIQUINONE] 1 BETA SUBCOMPLEX SUBUNIT 6"/>
    <property type="match status" value="1"/>
</dbReference>
<accession>A0A6A4WAS1</accession>
<comment type="caution">
    <text evidence="2">The sequence shown here is derived from an EMBL/GenBank/DDBJ whole genome shotgun (WGS) entry which is preliminary data.</text>
</comment>
<sequence>MFQSTSTRSQIPSAGFTSGLSTRFFEKLQPVMGVKGAFMARWYTGKMLMFLGSVYAAHYYFKYSKNDWTRRGGWKVHVSRQAVLPGQEGFPNTGDRQHHWDYYDRGFQNRSVFKGGAY</sequence>
<dbReference type="EMBL" id="VIIS01001299">
    <property type="protein sequence ID" value="KAF0300032.1"/>
    <property type="molecule type" value="Genomic_DNA"/>
</dbReference>
<evidence type="ECO:0000313" key="3">
    <source>
        <dbReference type="Proteomes" id="UP000440578"/>
    </source>
</evidence>
<evidence type="ECO:0000256" key="1">
    <source>
        <dbReference type="SAM" id="Phobius"/>
    </source>
</evidence>
<keyword evidence="1" id="KW-0472">Membrane</keyword>
<dbReference type="EMBL" id="VIIS01001299">
    <property type="protein sequence ID" value="KAF0300031.1"/>
    <property type="molecule type" value="Genomic_DNA"/>
</dbReference>
<dbReference type="OrthoDB" id="5824032at2759"/>
<dbReference type="GO" id="GO:0005739">
    <property type="term" value="C:mitochondrion"/>
    <property type="evidence" value="ECO:0007669"/>
    <property type="project" value="GOC"/>
</dbReference>
<dbReference type="Proteomes" id="UP000440578">
    <property type="component" value="Unassembled WGS sequence"/>
</dbReference>
<keyword evidence="1" id="KW-0812">Transmembrane</keyword>
<dbReference type="AlphaFoldDB" id="A0A6A4WAS1"/>
<reference evidence="2 3" key="1">
    <citation type="submission" date="2019-07" db="EMBL/GenBank/DDBJ databases">
        <title>Draft genome assembly of a fouling barnacle, Amphibalanus amphitrite (Darwin, 1854): The first reference genome for Thecostraca.</title>
        <authorList>
            <person name="Kim W."/>
        </authorList>
    </citation>
    <scope>NUCLEOTIDE SEQUENCE [LARGE SCALE GENOMIC DNA]</scope>
    <source>
        <strain evidence="2">SNU_AA5</strain>
        <tissue evidence="2">Soma without cirri and trophi</tissue>
    </source>
</reference>
<evidence type="ECO:0000313" key="2">
    <source>
        <dbReference type="EMBL" id="KAF0300032.1"/>
    </source>
</evidence>
<organism evidence="2 3">
    <name type="scientific">Amphibalanus amphitrite</name>
    <name type="common">Striped barnacle</name>
    <name type="synonym">Balanus amphitrite</name>
    <dbReference type="NCBI Taxonomy" id="1232801"/>
    <lineage>
        <taxon>Eukaryota</taxon>
        <taxon>Metazoa</taxon>
        <taxon>Ecdysozoa</taxon>
        <taxon>Arthropoda</taxon>
        <taxon>Crustacea</taxon>
        <taxon>Multicrustacea</taxon>
        <taxon>Cirripedia</taxon>
        <taxon>Thoracica</taxon>
        <taxon>Thoracicalcarea</taxon>
        <taxon>Balanomorpha</taxon>
        <taxon>Balanoidea</taxon>
        <taxon>Balanidae</taxon>
        <taxon>Amphibalaninae</taxon>
        <taxon>Amphibalanus</taxon>
    </lineage>
</organism>
<dbReference type="Pfam" id="PF09782">
    <property type="entry name" value="NDUF_B6"/>
    <property type="match status" value="1"/>
</dbReference>